<keyword evidence="1" id="KW-0472">Membrane</keyword>
<gene>
    <name evidence="2" type="ORF">GIB67_011995</name>
</gene>
<evidence type="ECO:0000256" key="1">
    <source>
        <dbReference type="SAM" id="Phobius"/>
    </source>
</evidence>
<feature type="transmembrane region" description="Helical" evidence="1">
    <location>
        <begin position="65"/>
        <end position="89"/>
    </location>
</feature>
<reference evidence="2 3" key="1">
    <citation type="journal article" date="2020" name="IScience">
        <title>Genome Sequencing of the Endangered Kingdonia uniflora (Circaeasteraceae, Ranunculales) Reveals Potential Mechanisms of Evolutionary Specialization.</title>
        <authorList>
            <person name="Sun Y."/>
            <person name="Deng T."/>
            <person name="Zhang A."/>
            <person name="Moore M.J."/>
            <person name="Landis J.B."/>
            <person name="Lin N."/>
            <person name="Zhang H."/>
            <person name="Zhang X."/>
            <person name="Huang J."/>
            <person name="Zhang X."/>
            <person name="Sun H."/>
            <person name="Wang H."/>
        </authorList>
    </citation>
    <scope>NUCLEOTIDE SEQUENCE [LARGE SCALE GENOMIC DNA]</scope>
    <source>
        <strain evidence="2">TB1705</strain>
        <tissue evidence="2">Leaf</tissue>
    </source>
</reference>
<keyword evidence="1" id="KW-1133">Transmembrane helix</keyword>
<organism evidence="2 3">
    <name type="scientific">Kingdonia uniflora</name>
    <dbReference type="NCBI Taxonomy" id="39325"/>
    <lineage>
        <taxon>Eukaryota</taxon>
        <taxon>Viridiplantae</taxon>
        <taxon>Streptophyta</taxon>
        <taxon>Embryophyta</taxon>
        <taxon>Tracheophyta</taxon>
        <taxon>Spermatophyta</taxon>
        <taxon>Magnoliopsida</taxon>
        <taxon>Ranunculales</taxon>
        <taxon>Circaeasteraceae</taxon>
        <taxon>Kingdonia</taxon>
    </lineage>
</organism>
<comment type="caution">
    <text evidence="2">The sequence shown here is derived from an EMBL/GenBank/DDBJ whole genome shotgun (WGS) entry which is preliminary data.</text>
</comment>
<sequence>MVIYNYICGNGVTLISQSFDNLNRAYCNIFCILLFILNFLFYYLLKVLYFTFAYFRRHLRIVGSGVGWISICLALVKMVYISCALQLLVKKDFMVAHSQRVSKREVVVSSSSLRK</sequence>
<dbReference type="Proteomes" id="UP000541444">
    <property type="component" value="Unassembled WGS sequence"/>
</dbReference>
<dbReference type="AlphaFoldDB" id="A0A7J7M091"/>
<accession>A0A7J7M091</accession>
<name>A0A7J7M091_9MAGN</name>
<keyword evidence="1" id="KW-0812">Transmembrane</keyword>
<proteinExistence type="predicted"/>
<dbReference type="EMBL" id="JACGCM010001854">
    <property type="protein sequence ID" value="KAF6148220.1"/>
    <property type="molecule type" value="Genomic_DNA"/>
</dbReference>
<evidence type="ECO:0000313" key="2">
    <source>
        <dbReference type="EMBL" id="KAF6148220.1"/>
    </source>
</evidence>
<protein>
    <submittedName>
        <fullName evidence="2">Uncharacterized protein</fullName>
    </submittedName>
</protein>
<keyword evidence="3" id="KW-1185">Reference proteome</keyword>
<feature type="transmembrane region" description="Helical" evidence="1">
    <location>
        <begin position="25"/>
        <end position="45"/>
    </location>
</feature>
<evidence type="ECO:0000313" key="3">
    <source>
        <dbReference type="Proteomes" id="UP000541444"/>
    </source>
</evidence>